<sequence length="67" mass="7704">AFICRVPRNSWASGSSCEGVWLESRSTDEAYKADFRKLCQVTLENHLDLELILEDPDSGFFVQHDRN</sequence>
<proteinExistence type="predicted"/>
<dbReference type="STRING" id="2070753.A0A3A2ZCB4"/>
<feature type="non-terminal residue" evidence="1">
    <location>
        <position position="1"/>
    </location>
</feature>
<reference evidence="2" key="1">
    <citation type="submission" date="2017-02" db="EMBL/GenBank/DDBJ databases">
        <authorList>
            <person name="Tafer H."/>
            <person name="Lopandic K."/>
        </authorList>
    </citation>
    <scope>NUCLEOTIDE SEQUENCE [LARGE SCALE GENOMIC DNA]</scope>
    <source>
        <strain evidence="2">CBS 366.77</strain>
    </source>
</reference>
<comment type="caution">
    <text evidence="1">The sequence shown here is derived from an EMBL/GenBank/DDBJ whole genome shotgun (WGS) entry which is preliminary data.</text>
</comment>
<dbReference type="OrthoDB" id="4232626at2759"/>
<evidence type="ECO:0000313" key="2">
    <source>
        <dbReference type="Proteomes" id="UP000266188"/>
    </source>
</evidence>
<dbReference type="AlphaFoldDB" id="A0A3A2ZCB4"/>
<gene>
    <name evidence="1" type="ORF">PHISCL_10649</name>
</gene>
<evidence type="ECO:0000313" key="1">
    <source>
        <dbReference type="EMBL" id="RJE17014.1"/>
    </source>
</evidence>
<dbReference type="Proteomes" id="UP000266188">
    <property type="component" value="Unassembled WGS sequence"/>
</dbReference>
<name>A0A3A2ZCB4_9EURO</name>
<organism evidence="1 2">
    <name type="scientific">Aspergillus sclerotialis</name>
    <dbReference type="NCBI Taxonomy" id="2070753"/>
    <lineage>
        <taxon>Eukaryota</taxon>
        <taxon>Fungi</taxon>
        <taxon>Dikarya</taxon>
        <taxon>Ascomycota</taxon>
        <taxon>Pezizomycotina</taxon>
        <taxon>Eurotiomycetes</taxon>
        <taxon>Eurotiomycetidae</taxon>
        <taxon>Eurotiales</taxon>
        <taxon>Aspergillaceae</taxon>
        <taxon>Aspergillus</taxon>
        <taxon>Aspergillus subgen. Polypaecilum</taxon>
    </lineage>
</organism>
<accession>A0A3A2ZCB4</accession>
<keyword evidence="2" id="KW-1185">Reference proteome</keyword>
<protein>
    <submittedName>
        <fullName evidence="1">Uncharacterized protein</fullName>
    </submittedName>
</protein>
<dbReference type="EMBL" id="MVGC01001852">
    <property type="protein sequence ID" value="RJE17014.1"/>
    <property type="molecule type" value="Genomic_DNA"/>
</dbReference>